<feature type="transmembrane region" description="Helical" evidence="1">
    <location>
        <begin position="189"/>
        <end position="208"/>
    </location>
</feature>
<feature type="transmembrane region" description="Helical" evidence="1">
    <location>
        <begin position="43"/>
        <end position="65"/>
    </location>
</feature>
<dbReference type="Proteomes" id="UP001180481">
    <property type="component" value="Chromosome"/>
</dbReference>
<sequence length="209" mass="23378">MTLLFVFALAIFFSSIGVLPPGMLNMTAANISMKQSHFQAKKFINGVLLVVALQSFLGYYFATFLEQNPEVMRNLKIVGSSIFSILTIFFLGKGIQSVLHSHKIDTHTKISKLPPFSHGLLLSAINVFPVPYYAFLSLYFSAFIPCFFSLPIGISFVVGSVLGTGLVYHIYAYFFKRFETKMTFFSNNINFIIAVITGLVAILTFYTLK</sequence>
<accession>A0ABY9RA71</accession>
<gene>
    <name evidence="2" type="ORF">RF683_09645</name>
</gene>
<evidence type="ECO:0000313" key="2">
    <source>
        <dbReference type="EMBL" id="WMW77743.1"/>
    </source>
</evidence>
<evidence type="ECO:0000313" key="3">
    <source>
        <dbReference type="Proteomes" id="UP001180481"/>
    </source>
</evidence>
<keyword evidence="1" id="KW-1133">Transmembrane helix</keyword>
<dbReference type="EMBL" id="CP133721">
    <property type="protein sequence ID" value="WMW77743.1"/>
    <property type="molecule type" value="Genomic_DNA"/>
</dbReference>
<proteinExistence type="predicted"/>
<reference evidence="2" key="1">
    <citation type="submission" date="2023-09" db="EMBL/GenBank/DDBJ databases">
        <title>Flavobacterium sp. 20NA77.7 isolated from freshwater.</title>
        <authorList>
            <person name="Le V."/>
            <person name="Ko S.-R."/>
            <person name="Ahn C.-Y."/>
            <person name="Oh H.-M."/>
        </authorList>
    </citation>
    <scope>NUCLEOTIDE SEQUENCE</scope>
    <source>
        <strain evidence="2">20NA77.7</strain>
    </source>
</reference>
<organism evidence="2 3">
    <name type="scientific">Flavobacterium nakdongensis</name>
    <dbReference type="NCBI Taxonomy" id="3073563"/>
    <lineage>
        <taxon>Bacteria</taxon>
        <taxon>Pseudomonadati</taxon>
        <taxon>Bacteroidota</taxon>
        <taxon>Flavobacteriia</taxon>
        <taxon>Flavobacteriales</taxon>
        <taxon>Flavobacteriaceae</taxon>
        <taxon>Flavobacterium</taxon>
    </lineage>
</organism>
<feature type="transmembrane region" description="Helical" evidence="1">
    <location>
        <begin position="77"/>
        <end position="95"/>
    </location>
</feature>
<keyword evidence="3" id="KW-1185">Reference proteome</keyword>
<feature type="transmembrane region" description="Helical" evidence="1">
    <location>
        <begin position="116"/>
        <end position="136"/>
    </location>
</feature>
<name>A0ABY9RA71_9FLAO</name>
<keyword evidence="1" id="KW-0812">Transmembrane</keyword>
<keyword evidence="1" id="KW-0472">Membrane</keyword>
<evidence type="ECO:0008006" key="4">
    <source>
        <dbReference type="Google" id="ProtNLM"/>
    </source>
</evidence>
<feature type="transmembrane region" description="Helical" evidence="1">
    <location>
        <begin position="6"/>
        <end position="31"/>
    </location>
</feature>
<protein>
    <recommendedName>
        <fullName evidence="4">Lysine transporter LysE</fullName>
    </recommendedName>
</protein>
<evidence type="ECO:0000256" key="1">
    <source>
        <dbReference type="SAM" id="Phobius"/>
    </source>
</evidence>
<feature type="transmembrane region" description="Helical" evidence="1">
    <location>
        <begin position="142"/>
        <end position="168"/>
    </location>
</feature>
<dbReference type="RefSeq" id="WP_309532078.1">
    <property type="nucleotide sequence ID" value="NZ_CP133721.1"/>
</dbReference>